<dbReference type="PANTHER" id="PTHR10815:SF12">
    <property type="entry name" value="METHYLATED-DNA--PROTEIN-CYSTEINE METHYLTRANSFERASE, INDUCIBLE"/>
    <property type="match status" value="1"/>
</dbReference>
<dbReference type="SUPFAM" id="SSF53155">
    <property type="entry name" value="Methylated DNA-protein cysteine methyltransferase domain"/>
    <property type="match status" value="1"/>
</dbReference>
<comment type="catalytic activity">
    <reaction evidence="8">
        <text>a 6-O-methyl-2'-deoxyguanosine in DNA + L-cysteinyl-[protein] = S-methyl-L-cysteinyl-[protein] + a 2'-deoxyguanosine in DNA</text>
        <dbReference type="Rhea" id="RHEA:24000"/>
        <dbReference type="Rhea" id="RHEA-COMP:10131"/>
        <dbReference type="Rhea" id="RHEA-COMP:10132"/>
        <dbReference type="Rhea" id="RHEA-COMP:11367"/>
        <dbReference type="Rhea" id="RHEA-COMP:11368"/>
        <dbReference type="ChEBI" id="CHEBI:29950"/>
        <dbReference type="ChEBI" id="CHEBI:82612"/>
        <dbReference type="ChEBI" id="CHEBI:85445"/>
        <dbReference type="ChEBI" id="CHEBI:85448"/>
        <dbReference type="EC" id="2.1.1.63"/>
    </reaction>
</comment>
<dbReference type="Proteomes" id="UP000187499">
    <property type="component" value="Chromosome"/>
</dbReference>
<dbReference type="SUPFAM" id="SSF46767">
    <property type="entry name" value="Methylated DNA-protein cysteine methyltransferase, C-terminal domain"/>
    <property type="match status" value="1"/>
</dbReference>
<dbReference type="PANTHER" id="PTHR10815">
    <property type="entry name" value="METHYLATED-DNA--PROTEIN-CYSTEINE METHYLTRANSFERASE"/>
    <property type="match status" value="1"/>
</dbReference>
<dbReference type="RefSeq" id="WP_076616880.1">
    <property type="nucleotide sequence ID" value="NZ_CP019323.1"/>
</dbReference>
<dbReference type="InterPro" id="IPR014048">
    <property type="entry name" value="MethylDNA_cys_MeTrfase_DNA-bd"/>
</dbReference>
<evidence type="ECO:0000256" key="5">
    <source>
        <dbReference type="ARBA" id="ARBA00022679"/>
    </source>
</evidence>
<proteinExistence type="inferred from homology"/>
<dbReference type="GO" id="GO:0003908">
    <property type="term" value="F:methylated-DNA-[protein]-cysteine S-methyltransferase activity"/>
    <property type="evidence" value="ECO:0007669"/>
    <property type="project" value="UniProtKB-EC"/>
</dbReference>
<dbReference type="KEGG" id="lalw:BTM29_09855"/>
<evidence type="ECO:0000256" key="1">
    <source>
        <dbReference type="ARBA" id="ARBA00001286"/>
    </source>
</evidence>
<dbReference type="Pfam" id="PF01035">
    <property type="entry name" value="DNA_binding_1"/>
    <property type="match status" value="1"/>
</dbReference>
<dbReference type="CDD" id="cd06445">
    <property type="entry name" value="ATase"/>
    <property type="match status" value="1"/>
</dbReference>
<dbReference type="OrthoDB" id="9802228at2"/>
<keyword evidence="5" id="KW-0808">Transferase</keyword>
<dbReference type="STRING" id="1847728.BTM29_09855"/>
<dbReference type="InterPro" id="IPR036631">
    <property type="entry name" value="MGMT_N_sf"/>
</dbReference>
<comment type="similarity">
    <text evidence="2">Belongs to the MGMT family.</text>
</comment>
<keyword evidence="11" id="KW-1185">Reference proteome</keyword>
<dbReference type="AlphaFoldDB" id="A0A1P8Q4P9"/>
<evidence type="ECO:0000256" key="8">
    <source>
        <dbReference type="ARBA" id="ARBA00049348"/>
    </source>
</evidence>
<dbReference type="InterPro" id="IPR036388">
    <property type="entry name" value="WH-like_DNA-bd_sf"/>
</dbReference>
<evidence type="ECO:0000256" key="7">
    <source>
        <dbReference type="ARBA" id="ARBA00023204"/>
    </source>
</evidence>
<evidence type="ECO:0000256" key="4">
    <source>
        <dbReference type="ARBA" id="ARBA00022603"/>
    </source>
</evidence>
<keyword evidence="4" id="KW-0489">Methyltransferase</keyword>
<sequence length="170" mass="19256">MNKTIYYQKIIIKDHSYMIGATKNGLSFVGSRDSNLTELISFYPNTKIIEDEDICSEYSKQLSEYLSGERTKFDLKLDLVGTKFQRIVWREVKSIDYGHICSYTDIANNIGNPKAVRAIGTAVGRNPVLMVIPCHRVLTKDGKLGGYRGGLNMKRDLLELERCEVNNGKI</sequence>
<accession>A0A1P8Q4P9</accession>
<name>A0A1P8Q4P9_9LACO</name>
<feature type="domain" description="Methylated-DNA-[protein]-cysteine S-methyltransferase DNA binding" evidence="9">
    <location>
        <begin position="83"/>
        <end position="162"/>
    </location>
</feature>
<protein>
    <recommendedName>
        <fullName evidence="3">methylated-DNA--[protein]-cysteine S-methyltransferase</fullName>
        <ecNumber evidence="3">2.1.1.63</ecNumber>
    </recommendedName>
</protein>
<dbReference type="EMBL" id="CP019323">
    <property type="protein sequence ID" value="APX72834.1"/>
    <property type="molecule type" value="Genomic_DNA"/>
</dbReference>
<dbReference type="NCBIfam" id="TIGR00589">
    <property type="entry name" value="ogt"/>
    <property type="match status" value="1"/>
</dbReference>
<dbReference type="PROSITE" id="PS00374">
    <property type="entry name" value="MGMT"/>
    <property type="match status" value="1"/>
</dbReference>
<dbReference type="GO" id="GO:0006281">
    <property type="term" value="P:DNA repair"/>
    <property type="evidence" value="ECO:0007669"/>
    <property type="project" value="UniProtKB-KW"/>
</dbReference>
<comment type="catalytic activity">
    <reaction evidence="1">
        <text>a 4-O-methyl-thymidine in DNA + L-cysteinyl-[protein] = a thymidine in DNA + S-methyl-L-cysteinyl-[protein]</text>
        <dbReference type="Rhea" id="RHEA:53428"/>
        <dbReference type="Rhea" id="RHEA-COMP:10131"/>
        <dbReference type="Rhea" id="RHEA-COMP:10132"/>
        <dbReference type="Rhea" id="RHEA-COMP:13555"/>
        <dbReference type="Rhea" id="RHEA-COMP:13556"/>
        <dbReference type="ChEBI" id="CHEBI:29950"/>
        <dbReference type="ChEBI" id="CHEBI:82612"/>
        <dbReference type="ChEBI" id="CHEBI:137386"/>
        <dbReference type="ChEBI" id="CHEBI:137387"/>
        <dbReference type="EC" id="2.1.1.63"/>
    </reaction>
</comment>
<dbReference type="EC" id="2.1.1.63" evidence="3"/>
<dbReference type="GO" id="GO:0032259">
    <property type="term" value="P:methylation"/>
    <property type="evidence" value="ECO:0007669"/>
    <property type="project" value="UniProtKB-KW"/>
</dbReference>
<dbReference type="Gene3D" id="1.10.10.10">
    <property type="entry name" value="Winged helix-like DNA-binding domain superfamily/Winged helix DNA-binding domain"/>
    <property type="match status" value="1"/>
</dbReference>
<dbReference type="InterPro" id="IPR036217">
    <property type="entry name" value="MethylDNA_cys_MeTrfase_DNAb"/>
</dbReference>
<evidence type="ECO:0000259" key="9">
    <source>
        <dbReference type="Pfam" id="PF01035"/>
    </source>
</evidence>
<dbReference type="InterPro" id="IPR001497">
    <property type="entry name" value="MethylDNA_cys_MeTrfase_AS"/>
</dbReference>
<organism evidence="10 11">
    <name type="scientific">Companilactobacillus allii</name>
    <dbReference type="NCBI Taxonomy" id="1847728"/>
    <lineage>
        <taxon>Bacteria</taxon>
        <taxon>Bacillati</taxon>
        <taxon>Bacillota</taxon>
        <taxon>Bacilli</taxon>
        <taxon>Lactobacillales</taxon>
        <taxon>Lactobacillaceae</taxon>
        <taxon>Companilactobacillus</taxon>
    </lineage>
</organism>
<keyword evidence="7" id="KW-0234">DNA repair</keyword>
<evidence type="ECO:0000313" key="10">
    <source>
        <dbReference type="EMBL" id="APX72834.1"/>
    </source>
</evidence>
<reference evidence="11" key="1">
    <citation type="submission" date="2016-12" db="EMBL/GenBank/DDBJ databases">
        <authorList>
            <person name="Jung M.Y."/>
            <person name="Lee S.H."/>
        </authorList>
    </citation>
    <scope>NUCLEOTIDE SEQUENCE [LARGE SCALE GENOMIC DNA]</scope>
    <source>
        <strain evidence="11">WiKim39</strain>
    </source>
</reference>
<evidence type="ECO:0000256" key="2">
    <source>
        <dbReference type="ARBA" id="ARBA00008711"/>
    </source>
</evidence>
<dbReference type="Gene3D" id="3.30.160.70">
    <property type="entry name" value="Methylated DNA-protein cysteine methyltransferase domain"/>
    <property type="match status" value="1"/>
</dbReference>
<evidence type="ECO:0000256" key="3">
    <source>
        <dbReference type="ARBA" id="ARBA00011918"/>
    </source>
</evidence>
<dbReference type="FunFam" id="1.10.10.10:FF:000214">
    <property type="entry name" value="Methylated-DNA--protein-cysteine methyltransferase"/>
    <property type="match status" value="1"/>
</dbReference>
<evidence type="ECO:0000256" key="6">
    <source>
        <dbReference type="ARBA" id="ARBA00022763"/>
    </source>
</evidence>
<keyword evidence="6" id="KW-0227">DNA damage</keyword>
<evidence type="ECO:0000313" key="11">
    <source>
        <dbReference type="Proteomes" id="UP000187499"/>
    </source>
</evidence>
<gene>
    <name evidence="10" type="ORF">BTM29_09855</name>
</gene>